<dbReference type="Proteomes" id="UP000799778">
    <property type="component" value="Unassembled WGS sequence"/>
</dbReference>
<evidence type="ECO:0000313" key="3">
    <source>
        <dbReference type="Proteomes" id="UP000799778"/>
    </source>
</evidence>
<name>A0A6A5Y0G2_9PLEO</name>
<feature type="region of interest" description="Disordered" evidence="1">
    <location>
        <begin position="1"/>
        <end position="37"/>
    </location>
</feature>
<gene>
    <name evidence="2" type="ORF">BU24DRAFT_99721</name>
</gene>
<dbReference type="GeneID" id="54292276"/>
<protein>
    <submittedName>
        <fullName evidence="2">Uncharacterized protein</fullName>
    </submittedName>
</protein>
<proteinExistence type="predicted"/>
<dbReference type="AlphaFoldDB" id="A0A6A5Y0G2"/>
<accession>A0A6A5Y0G2</accession>
<keyword evidence="3" id="KW-1185">Reference proteome</keyword>
<sequence>MASETQSSNQPSSSAKTSGTGRRPQSPPFDPRLPTNGSAVKVKWSRHDGRCILPQATSVSIPIIATTFPLKRTLDQLPVEIINNILSYLVHPRSRLAGRTEALSAYDSPTDLKRAAREAYNSDRARAPDVDRWAVDLFSWGSVHHPFNDLALASRRFHQLVENFCVHLVRANNRFNLPFDLMDAHPQKKSYPDLSNIVYRRLWLQYAPRRCIYCNRLLSLYPHDPLFGLMIACLDCFYDQVYTLGEVEAQFHLSWMDLMKAGVRATPRFFTWLLRCDVEALALRLYGTRAFHNTSGSMNEVCSICTKAGTLQRIMRMRNGNDSEDDYEQDDVDAFDSWILRDDYDQHRGSRRGKKTRWVKYLQYYSDAYNYRPEDNVPWVYELTADWVQ</sequence>
<reference evidence="2" key="1">
    <citation type="journal article" date="2020" name="Stud. Mycol.">
        <title>101 Dothideomycetes genomes: a test case for predicting lifestyles and emergence of pathogens.</title>
        <authorList>
            <person name="Haridas S."/>
            <person name="Albert R."/>
            <person name="Binder M."/>
            <person name="Bloem J."/>
            <person name="Labutti K."/>
            <person name="Salamov A."/>
            <person name="Andreopoulos B."/>
            <person name="Baker S."/>
            <person name="Barry K."/>
            <person name="Bills G."/>
            <person name="Bluhm B."/>
            <person name="Cannon C."/>
            <person name="Castanera R."/>
            <person name="Culley D."/>
            <person name="Daum C."/>
            <person name="Ezra D."/>
            <person name="Gonzalez J."/>
            <person name="Henrissat B."/>
            <person name="Kuo A."/>
            <person name="Liang C."/>
            <person name="Lipzen A."/>
            <person name="Lutzoni F."/>
            <person name="Magnuson J."/>
            <person name="Mondo S."/>
            <person name="Nolan M."/>
            <person name="Ohm R."/>
            <person name="Pangilinan J."/>
            <person name="Park H.-J."/>
            <person name="Ramirez L."/>
            <person name="Alfaro M."/>
            <person name="Sun H."/>
            <person name="Tritt A."/>
            <person name="Yoshinaga Y."/>
            <person name="Zwiers L.-H."/>
            <person name="Turgeon B."/>
            <person name="Goodwin S."/>
            <person name="Spatafora J."/>
            <person name="Crous P."/>
            <person name="Grigoriev I."/>
        </authorList>
    </citation>
    <scope>NUCLEOTIDE SEQUENCE</scope>
    <source>
        <strain evidence="2">CBS 175.79</strain>
    </source>
</reference>
<evidence type="ECO:0000256" key="1">
    <source>
        <dbReference type="SAM" id="MobiDB-lite"/>
    </source>
</evidence>
<feature type="compositionally biased region" description="Low complexity" evidence="1">
    <location>
        <begin position="1"/>
        <end position="18"/>
    </location>
</feature>
<dbReference type="RefSeq" id="XP_033386906.1">
    <property type="nucleotide sequence ID" value="XM_033534879.1"/>
</dbReference>
<dbReference type="EMBL" id="ML978067">
    <property type="protein sequence ID" value="KAF2018567.1"/>
    <property type="molecule type" value="Genomic_DNA"/>
</dbReference>
<dbReference type="OrthoDB" id="3718497at2759"/>
<evidence type="ECO:0000313" key="2">
    <source>
        <dbReference type="EMBL" id="KAF2018567.1"/>
    </source>
</evidence>
<organism evidence="2 3">
    <name type="scientific">Aaosphaeria arxii CBS 175.79</name>
    <dbReference type="NCBI Taxonomy" id="1450172"/>
    <lineage>
        <taxon>Eukaryota</taxon>
        <taxon>Fungi</taxon>
        <taxon>Dikarya</taxon>
        <taxon>Ascomycota</taxon>
        <taxon>Pezizomycotina</taxon>
        <taxon>Dothideomycetes</taxon>
        <taxon>Pleosporomycetidae</taxon>
        <taxon>Pleosporales</taxon>
        <taxon>Pleosporales incertae sedis</taxon>
        <taxon>Aaosphaeria</taxon>
    </lineage>
</organism>